<gene>
    <name evidence="5" type="ORF">DES41_106311</name>
</gene>
<evidence type="ECO:0000256" key="2">
    <source>
        <dbReference type="ARBA" id="ARBA00022598"/>
    </source>
</evidence>
<dbReference type="Pfam" id="PF13193">
    <property type="entry name" value="AMP-binding_C"/>
    <property type="match status" value="1"/>
</dbReference>
<dbReference type="FunFam" id="3.30.300.30:FF:000008">
    <property type="entry name" value="2,3-dihydroxybenzoate-AMP ligase"/>
    <property type="match status" value="1"/>
</dbReference>
<keyword evidence="6" id="KW-1185">Reference proteome</keyword>
<dbReference type="OrthoDB" id="9766486at2"/>
<dbReference type="InterPro" id="IPR042099">
    <property type="entry name" value="ANL_N_sf"/>
</dbReference>
<dbReference type="PANTHER" id="PTHR43201">
    <property type="entry name" value="ACYL-COA SYNTHETASE"/>
    <property type="match status" value="1"/>
</dbReference>
<reference evidence="5 6" key="1">
    <citation type="submission" date="2018-07" db="EMBL/GenBank/DDBJ databases">
        <title>Genomic Encyclopedia of Type Strains, Phase IV (KMG-IV): sequencing the most valuable type-strain genomes for metagenomic binning, comparative biology and taxonomic classification.</title>
        <authorList>
            <person name="Goeker M."/>
        </authorList>
    </citation>
    <scope>NUCLEOTIDE SEQUENCE [LARGE SCALE GENOMIC DNA]</scope>
    <source>
        <strain evidence="5 6">DSM 21634</strain>
    </source>
</reference>
<dbReference type="InterPro" id="IPR025110">
    <property type="entry name" value="AMP-bd_C"/>
</dbReference>
<evidence type="ECO:0000259" key="4">
    <source>
        <dbReference type="Pfam" id="PF13193"/>
    </source>
</evidence>
<dbReference type="PANTHER" id="PTHR43201:SF32">
    <property type="entry name" value="2-SUCCINYLBENZOATE--COA LIGASE, CHLOROPLASTIC_PEROXISOMAL"/>
    <property type="match status" value="1"/>
</dbReference>
<dbReference type="InterPro" id="IPR000873">
    <property type="entry name" value="AMP-dep_synth/lig_dom"/>
</dbReference>
<evidence type="ECO:0000313" key="6">
    <source>
        <dbReference type="Proteomes" id="UP000252884"/>
    </source>
</evidence>
<keyword evidence="2 5" id="KW-0436">Ligase</keyword>
<proteinExistence type="inferred from homology"/>
<dbReference type="Gene3D" id="3.30.300.30">
    <property type="match status" value="1"/>
</dbReference>
<dbReference type="SUPFAM" id="SSF56801">
    <property type="entry name" value="Acetyl-CoA synthetase-like"/>
    <property type="match status" value="1"/>
</dbReference>
<dbReference type="InterPro" id="IPR020845">
    <property type="entry name" value="AMP-binding_CS"/>
</dbReference>
<comment type="caution">
    <text evidence="5">The sequence shown here is derived from an EMBL/GenBank/DDBJ whole genome shotgun (WGS) entry which is preliminary data.</text>
</comment>
<sequence>MRRDISGWNVRWDAERARRWVAEGKWLDRTLADAVREGARDEPDRVTQVCGGRGVTAAEVWESARRLASALQTHGLQAGDVVAFQTPNWHEAAFIDVACCLLGLVVCPIVTIYRDREVELILSDSGAKAIFIAKEFRGHDFATMLARIAPNVPTLRHVWTVRGAASTGRDLRDLIDGAGPLATPPAVSPDAVKLVLYTSGTTGRPKAVLHSHNSLMRATLMCARHWGIRPGDTTLMPSPVTHVTGFSHGLEMPFYSGTRCVLMEKWDAAQAADTIDREQVSFTIGATPFLQELMDVAQAQQRELPSLRLFPCGGAAVAPETIYRVPRVLPNCRSFRVYGSSEAPMITMGFCAPGQERLAAETDGEVIDYEVRVVDAEGRPVAPGQEGEICARGPALFLGYADAGHTSEAFDADGFFHTGDIGTLDGNTVVFTGRIKDLINRGGEKISAKEVEDLLHQHPAIQAAAVVAMPHARLGETVCAYVIARPGATVDAAGINALLDAAGVARQKYPERYFFVDAFPSTASGKVKKDLLRQDALERCKR</sequence>
<comment type="similarity">
    <text evidence="1">Belongs to the ATP-dependent AMP-binding enzyme family.</text>
</comment>
<evidence type="ECO:0000313" key="5">
    <source>
        <dbReference type="EMBL" id="RCW69437.1"/>
    </source>
</evidence>
<accession>A0A368XSC7</accession>
<dbReference type="GO" id="GO:0006631">
    <property type="term" value="P:fatty acid metabolic process"/>
    <property type="evidence" value="ECO:0007669"/>
    <property type="project" value="TreeGrafter"/>
</dbReference>
<dbReference type="PROSITE" id="PS00455">
    <property type="entry name" value="AMP_BINDING"/>
    <property type="match status" value="1"/>
</dbReference>
<dbReference type="Pfam" id="PF00501">
    <property type="entry name" value="AMP-binding"/>
    <property type="match status" value="1"/>
</dbReference>
<feature type="domain" description="AMP-dependent synthetase/ligase" evidence="3">
    <location>
        <begin position="36"/>
        <end position="400"/>
    </location>
</feature>
<name>A0A368XSC7_9BURK</name>
<feature type="domain" description="AMP-binding enzyme C-terminal" evidence="4">
    <location>
        <begin position="450"/>
        <end position="526"/>
    </location>
</feature>
<dbReference type="AlphaFoldDB" id="A0A368XSC7"/>
<protein>
    <submittedName>
        <fullName evidence="5">Acyl-CoA synthetase (AMP-forming)/AMP-acid ligase II</fullName>
    </submittedName>
</protein>
<dbReference type="InterPro" id="IPR045851">
    <property type="entry name" value="AMP-bd_C_sf"/>
</dbReference>
<dbReference type="GO" id="GO:0031956">
    <property type="term" value="F:medium-chain fatty acid-CoA ligase activity"/>
    <property type="evidence" value="ECO:0007669"/>
    <property type="project" value="TreeGrafter"/>
</dbReference>
<dbReference type="Gene3D" id="3.40.50.12780">
    <property type="entry name" value="N-terminal domain of ligase-like"/>
    <property type="match status" value="1"/>
</dbReference>
<dbReference type="RefSeq" id="WP_114469840.1">
    <property type="nucleotide sequence ID" value="NZ_QPJK01000006.1"/>
</dbReference>
<dbReference type="EMBL" id="QPJK01000006">
    <property type="protein sequence ID" value="RCW69437.1"/>
    <property type="molecule type" value="Genomic_DNA"/>
</dbReference>
<organism evidence="5 6">
    <name type="scientific">Pseudorhodoferax soli</name>
    <dbReference type="NCBI Taxonomy" id="545864"/>
    <lineage>
        <taxon>Bacteria</taxon>
        <taxon>Pseudomonadati</taxon>
        <taxon>Pseudomonadota</taxon>
        <taxon>Betaproteobacteria</taxon>
        <taxon>Burkholderiales</taxon>
        <taxon>Comamonadaceae</taxon>
    </lineage>
</organism>
<dbReference type="Proteomes" id="UP000252884">
    <property type="component" value="Unassembled WGS sequence"/>
</dbReference>
<evidence type="ECO:0000259" key="3">
    <source>
        <dbReference type="Pfam" id="PF00501"/>
    </source>
</evidence>
<evidence type="ECO:0000256" key="1">
    <source>
        <dbReference type="ARBA" id="ARBA00006432"/>
    </source>
</evidence>